<dbReference type="EMBL" id="BBWU01000039">
    <property type="protein sequence ID" value="GAO39761.1"/>
    <property type="molecule type" value="Genomic_DNA"/>
</dbReference>
<feature type="chain" id="PRO_5002429318" description="Ice-binding protein C-terminal domain-containing protein" evidence="2">
    <location>
        <begin position="24"/>
        <end position="229"/>
    </location>
</feature>
<comment type="caution">
    <text evidence="4">The sequence shown here is derived from an EMBL/GenBank/DDBJ whole genome shotgun (WGS) entry which is preliminary data.</text>
</comment>
<sequence>MGGIMKKHVIFAAVALAISPAHAAQVFSGNGIGSPGATIDPFDASTRGTLLAYSETSGGAFTFSTKFRSAVYRNTDGHLDFYYQVERTGAGPSGNNAIQKFTGADFGAFDTFAFRDDSDFDGPGGFLAAGNPGTFTSLASRSFDGNVLGVNFGSNNLVGTENSTTYIFRTNAFAFKAGTFGVIDGSTVEGPSFAPTVPEPATWAMMLGGFSLLGVVARRRRARTNVAYV</sequence>
<keyword evidence="5" id="KW-1185">Reference proteome</keyword>
<proteinExistence type="predicted"/>
<keyword evidence="1" id="KW-0812">Transmembrane</keyword>
<protein>
    <recommendedName>
        <fullName evidence="3">Ice-binding protein C-terminal domain-containing protein</fullName>
    </recommendedName>
</protein>
<name>A0A0E9MQN6_9SPHN</name>
<keyword evidence="1" id="KW-0472">Membrane</keyword>
<evidence type="ECO:0000313" key="5">
    <source>
        <dbReference type="Proteomes" id="UP000033202"/>
    </source>
</evidence>
<evidence type="ECO:0000313" key="4">
    <source>
        <dbReference type="EMBL" id="GAO39761.1"/>
    </source>
</evidence>
<dbReference type="Proteomes" id="UP000033202">
    <property type="component" value="Unassembled WGS sequence"/>
</dbReference>
<organism evidence="4 5">
    <name type="scientific">Sphingomonas changbaiensis NBRC 104936</name>
    <dbReference type="NCBI Taxonomy" id="1219043"/>
    <lineage>
        <taxon>Bacteria</taxon>
        <taxon>Pseudomonadati</taxon>
        <taxon>Pseudomonadota</taxon>
        <taxon>Alphaproteobacteria</taxon>
        <taxon>Sphingomonadales</taxon>
        <taxon>Sphingomonadaceae</taxon>
        <taxon>Sphingomonas</taxon>
    </lineage>
</organism>
<feature type="signal peptide" evidence="2">
    <location>
        <begin position="1"/>
        <end position="23"/>
    </location>
</feature>
<keyword evidence="1" id="KW-1133">Transmembrane helix</keyword>
<feature type="domain" description="Ice-binding protein C-terminal" evidence="3">
    <location>
        <begin position="196"/>
        <end position="220"/>
    </location>
</feature>
<feature type="transmembrane region" description="Helical" evidence="1">
    <location>
        <begin position="201"/>
        <end position="217"/>
    </location>
</feature>
<accession>A0A0E9MQN6</accession>
<dbReference type="NCBIfam" id="TIGR02595">
    <property type="entry name" value="PEP_CTERM"/>
    <property type="match status" value="1"/>
</dbReference>
<keyword evidence="2" id="KW-0732">Signal</keyword>
<evidence type="ECO:0000259" key="3">
    <source>
        <dbReference type="Pfam" id="PF07589"/>
    </source>
</evidence>
<evidence type="ECO:0000256" key="2">
    <source>
        <dbReference type="SAM" id="SignalP"/>
    </source>
</evidence>
<dbReference type="NCBIfam" id="NF035944">
    <property type="entry name" value="PEPxxWA-CTERM"/>
    <property type="match status" value="1"/>
</dbReference>
<dbReference type="AlphaFoldDB" id="A0A0E9MQN6"/>
<evidence type="ECO:0000256" key="1">
    <source>
        <dbReference type="SAM" id="Phobius"/>
    </source>
</evidence>
<dbReference type="OrthoDB" id="5781575at2"/>
<dbReference type="Pfam" id="PF07589">
    <property type="entry name" value="PEP-CTERM"/>
    <property type="match status" value="1"/>
</dbReference>
<gene>
    <name evidence="4" type="ORF">SCH01S_39_00460</name>
</gene>
<dbReference type="InterPro" id="IPR013424">
    <property type="entry name" value="Ice-binding_C"/>
</dbReference>
<reference evidence="4 5" key="1">
    <citation type="submission" date="2015-04" db="EMBL/GenBank/DDBJ databases">
        <title>Whole genome shotgun sequence of Sphingomonas changbaiensis NBRC 104936.</title>
        <authorList>
            <person name="Katano-Makiyama Y."/>
            <person name="Hosoyama A."/>
            <person name="Hashimoto M."/>
            <person name="Noguchi M."/>
            <person name="Tsuchikane K."/>
            <person name="Ohji S."/>
            <person name="Yamazoe A."/>
            <person name="Ichikawa N."/>
            <person name="Kimura A."/>
            <person name="Fujita N."/>
        </authorList>
    </citation>
    <scope>NUCLEOTIDE SEQUENCE [LARGE SCALE GENOMIC DNA]</scope>
    <source>
        <strain evidence="4 5">NBRC 104936</strain>
    </source>
</reference>